<keyword evidence="2" id="KW-0809">Transit peptide</keyword>
<evidence type="ECO:0000256" key="2">
    <source>
        <dbReference type="ARBA" id="ARBA00022946"/>
    </source>
</evidence>
<dbReference type="OrthoDB" id="191995at2759"/>
<dbReference type="Pfam" id="PF25455">
    <property type="entry name" value="Beta-barrel_CAF17_C"/>
    <property type="match status" value="1"/>
</dbReference>
<keyword evidence="7" id="KW-1185">Reference proteome</keyword>
<dbReference type="InterPro" id="IPR017703">
    <property type="entry name" value="YgfZ/GCV_T_CS"/>
</dbReference>
<dbReference type="Proteomes" id="UP000242287">
    <property type="component" value="Unassembled WGS sequence"/>
</dbReference>
<keyword evidence="3" id="KW-0496">Mitochondrion</keyword>
<dbReference type="GO" id="GO:0016226">
    <property type="term" value="P:iron-sulfur cluster assembly"/>
    <property type="evidence" value="ECO:0007669"/>
    <property type="project" value="TreeGrafter"/>
</dbReference>
<evidence type="ECO:0000256" key="1">
    <source>
        <dbReference type="ARBA" id="ARBA00004173"/>
    </source>
</evidence>
<organism evidence="6 7">
    <name type="scientific">Amanita thiersii Skay4041</name>
    <dbReference type="NCBI Taxonomy" id="703135"/>
    <lineage>
        <taxon>Eukaryota</taxon>
        <taxon>Fungi</taxon>
        <taxon>Dikarya</taxon>
        <taxon>Basidiomycota</taxon>
        <taxon>Agaricomycotina</taxon>
        <taxon>Agaricomycetes</taxon>
        <taxon>Agaricomycetidae</taxon>
        <taxon>Agaricales</taxon>
        <taxon>Pluteineae</taxon>
        <taxon>Amanitaceae</taxon>
        <taxon>Amanita</taxon>
    </lineage>
</organism>
<gene>
    <name evidence="6" type="ORF">AMATHDRAFT_74997</name>
</gene>
<dbReference type="STRING" id="703135.A0A2A9NKF1"/>
<comment type="subcellular location">
    <subcellularLocation>
        <location evidence="1">Mitochondrion</location>
    </subcellularLocation>
</comment>
<dbReference type="AlphaFoldDB" id="A0A2A9NKF1"/>
<dbReference type="Gene3D" id="3.30.1360.120">
    <property type="entry name" value="Probable tRNA modification gtpase trme, domain 1"/>
    <property type="match status" value="1"/>
</dbReference>
<proteinExistence type="inferred from homology"/>
<evidence type="ECO:0000313" key="7">
    <source>
        <dbReference type="Proteomes" id="UP000242287"/>
    </source>
</evidence>
<reference evidence="6 7" key="1">
    <citation type="submission" date="2014-02" db="EMBL/GenBank/DDBJ databases">
        <title>Transposable element dynamics among asymbiotic and ectomycorrhizal Amanita fungi.</title>
        <authorList>
            <consortium name="DOE Joint Genome Institute"/>
            <person name="Hess J."/>
            <person name="Skrede I."/>
            <person name="Wolfe B."/>
            <person name="LaButti K."/>
            <person name="Ohm R.A."/>
            <person name="Grigoriev I.V."/>
            <person name="Pringle A."/>
        </authorList>
    </citation>
    <scope>NUCLEOTIDE SEQUENCE [LARGE SCALE GENOMIC DNA]</scope>
    <source>
        <strain evidence="6 7">SKay4041</strain>
    </source>
</reference>
<feature type="domain" description="CAF17 C-terminal" evidence="5">
    <location>
        <begin position="257"/>
        <end position="359"/>
    </location>
</feature>
<comment type="similarity">
    <text evidence="4">Belongs to the GcvT family. CAF17/IBA57 subfamily.</text>
</comment>
<accession>A0A2A9NKF1</accession>
<evidence type="ECO:0000313" key="6">
    <source>
        <dbReference type="EMBL" id="PFH51455.1"/>
    </source>
</evidence>
<evidence type="ECO:0000256" key="4">
    <source>
        <dbReference type="ARBA" id="ARBA00093447"/>
    </source>
</evidence>
<evidence type="ECO:0000259" key="5">
    <source>
        <dbReference type="Pfam" id="PF25455"/>
    </source>
</evidence>
<dbReference type="SUPFAM" id="SSF103025">
    <property type="entry name" value="Folate-binding domain"/>
    <property type="match status" value="1"/>
</dbReference>
<sequence>MLSPLRVAARSTPSLAHLNNKAILSVSGSQASEFLNGILATPIRESPKRPLYSALLHAQGRVLYDVFIYTNTDTATRQQNYLVEYDARSSEAPAMLPMLKKYVLRSKVKIRDATDQYDVWASWGSTVDVPLDNSPKEWHWAASGALKPLWNNAAEEWPWGSGDCSLLDRRTIGMGSRFLVEKGDKPQRSSTHDIKSMNDYLLHRILHGVPEGSTDISPMQAFPMESNLDIMGALDFNKGCYVGQELTVRTYHTGAVRKRILPVVIHEPHKRPEDYVSPDPDAPSHPIGVEIRPAVVPKEGLSAPRPRGAGKLLTSLQGVGLALLRLEHVEAVTKGNLQLQFENTGKTWTVSPWWPSWWPHQASKTS</sequence>
<dbReference type="PANTHER" id="PTHR22602">
    <property type="entry name" value="TRANSFERASE CAF17, MITOCHONDRIAL-RELATED"/>
    <property type="match status" value="1"/>
</dbReference>
<dbReference type="EMBL" id="KZ301988">
    <property type="protein sequence ID" value="PFH51455.1"/>
    <property type="molecule type" value="Genomic_DNA"/>
</dbReference>
<dbReference type="InterPro" id="IPR045179">
    <property type="entry name" value="YgfZ/GcvT"/>
</dbReference>
<dbReference type="NCBIfam" id="TIGR03317">
    <property type="entry name" value="ygfZ_signature"/>
    <property type="match status" value="1"/>
</dbReference>
<dbReference type="InterPro" id="IPR057460">
    <property type="entry name" value="CAF17_C"/>
</dbReference>
<dbReference type="GO" id="GO:0005759">
    <property type="term" value="C:mitochondrial matrix"/>
    <property type="evidence" value="ECO:0007669"/>
    <property type="project" value="TreeGrafter"/>
</dbReference>
<evidence type="ECO:0000256" key="3">
    <source>
        <dbReference type="ARBA" id="ARBA00023128"/>
    </source>
</evidence>
<dbReference type="PANTHER" id="PTHR22602:SF0">
    <property type="entry name" value="TRANSFERASE CAF17, MITOCHONDRIAL-RELATED"/>
    <property type="match status" value="1"/>
</dbReference>
<protein>
    <recommendedName>
        <fullName evidence="5">CAF17 C-terminal domain-containing protein</fullName>
    </recommendedName>
</protein>
<name>A0A2A9NKF1_9AGAR</name>
<dbReference type="InterPro" id="IPR027266">
    <property type="entry name" value="TrmE/GcvT-like"/>
</dbReference>